<dbReference type="Proteomes" id="UP000183700">
    <property type="component" value="Unassembled WGS sequence"/>
</dbReference>
<dbReference type="STRING" id="319970.RV00_GL002133"/>
<comment type="caution">
    <text evidence="1">The sequence shown here is derived from an EMBL/GenBank/DDBJ whole genome shotgun (WGS) entry which is preliminary data.</text>
</comment>
<dbReference type="Pfam" id="PF10786">
    <property type="entry name" value="HI_0552"/>
    <property type="match status" value="1"/>
</dbReference>
<dbReference type="EMBL" id="JXKM01000004">
    <property type="protein sequence ID" value="OJG35989.1"/>
    <property type="molecule type" value="Genomic_DNA"/>
</dbReference>
<gene>
    <name evidence="1" type="ORF">RV00_GL002133</name>
</gene>
<dbReference type="InterPro" id="IPR019722">
    <property type="entry name" value="HI_0552_fam"/>
</dbReference>
<organism evidence="1 2">
    <name type="scientific">Enterococcus devriesei</name>
    <dbReference type="NCBI Taxonomy" id="319970"/>
    <lineage>
        <taxon>Bacteria</taxon>
        <taxon>Bacillati</taxon>
        <taxon>Bacillota</taxon>
        <taxon>Bacilli</taxon>
        <taxon>Lactobacillales</taxon>
        <taxon>Enterococcaceae</taxon>
        <taxon>Enterococcus</taxon>
    </lineage>
</organism>
<sequence>MKRGILMELTNEDFQLFERDYFAFKQLKASYTIAEIEQIKKNYQEHWQKWKALQQVVAKSLPAEYHLDKPKIESWTNGWNLRNHFWCAYRDPQHRNQNACLATLLNKKQFQVYLMFQHYKSGERSGSLADYNALLPTLKKWSETVDITDYYIWPQVEHELADHLLLSEFLADPLQSEKLEAKLEGRSFQVGKLLFKTKSITTVDEMVVQTIKELAPLYFALS</sequence>
<proteinExistence type="predicted"/>
<keyword evidence="2" id="KW-1185">Reference proteome</keyword>
<accession>A0A1L8SV75</accession>
<reference evidence="1 2" key="1">
    <citation type="submission" date="2014-12" db="EMBL/GenBank/DDBJ databases">
        <title>Draft genome sequences of 29 type strains of Enterococci.</title>
        <authorList>
            <person name="Zhong Z."/>
            <person name="Sun Z."/>
            <person name="Liu W."/>
            <person name="Zhang W."/>
            <person name="Zhang H."/>
        </authorList>
    </citation>
    <scope>NUCLEOTIDE SEQUENCE [LARGE SCALE GENOMIC DNA]</scope>
    <source>
        <strain evidence="1 2">DSM 22802</strain>
    </source>
</reference>
<evidence type="ECO:0008006" key="3">
    <source>
        <dbReference type="Google" id="ProtNLM"/>
    </source>
</evidence>
<dbReference type="AlphaFoldDB" id="A0A1L8SV75"/>
<name>A0A1L8SV75_9ENTE</name>
<protein>
    <recommendedName>
        <fullName evidence="3">Glucose-6-phosphate 1-dehydrogenase</fullName>
    </recommendedName>
</protein>
<evidence type="ECO:0000313" key="1">
    <source>
        <dbReference type="EMBL" id="OJG35989.1"/>
    </source>
</evidence>
<evidence type="ECO:0000313" key="2">
    <source>
        <dbReference type="Proteomes" id="UP000183700"/>
    </source>
</evidence>